<organism evidence="1 2">
    <name type="scientific">Chitinophaga nivalis</name>
    <dbReference type="NCBI Taxonomy" id="2991709"/>
    <lineage>
        <taxon>Bacteria</taxon>
        <taxon>Pseudomonadati</taxon>
        <taxon>Bacteroidota</taxon>
        <taxon>Chitinophagia</taxon>
        <taxon>Chitinophagales</taxon>
        <taxon>Chitinophagaceae</taxon>
        <taxon>Chitinophaga</taxon>
    </lineage>
</organism>
<evidence type="ECO:0008006" key="3">
    <source>
        <dbReference type="Google" id="ProtNLM"/>
    </source>
</evidence>
<evidence type="ECO:0000313" key="1">
    <source>
        <dbReference type="EMBL" id="MCW3483555.1"/>
    </source>
</evidence>
<accession>A0ABT3IHV9</accession>
<dbReference type="RefSeq" id="WP_264729007.1">
    <property type="nucleotide sequence ID" value="NZ_JAPDNR010000001.1"/>
</dbReference>
<dbReference type="Proteomes" id="UP001207742">
    <property type="component" value="Unassembled WGS sequence"/>
</dbReference>
<gene>
    <name evidence="1" type="ORF">OL497_06605</name>
</gene>
<sequence>MLTTVSLINMESFTIGTIATLRFPIGNVPRVGDIVQLPTGVYRITGVVFSVNTAVGFARLADNIFDCRIAGIAEDPPQPV</sequence>
<evidence type="ECO:0000313" key="2">
    <source>
        <dbReference type="Proteomes" id="UP001207742"/>
    </source>
</evidence>
<dbReference type="EMBL" id="JAPDNS010000001">
    <property type="protein sequence ID" value="MCW3483555.1"/>
    <property type="molecule type" value="Genomic_DNA"/>
</dbReference>
<comment type="caution">
    <text evidence="1">The sequence shown here is derived from an EMBL/GenBank/DDBJ whole genome shotgun (WGS) entry which is preliminary data.</text>
</comment>
<proteinExistence type="predicted"/>
<protein>
    <recommendedName>
        <fullName evidence="3">Primosomal protein N' 3' DNA-binding domain-containing protein</fullName>
    </recommendedName>
</protein>
<keyword evidence="2" id="KW-1185">Reference proteome</keyword>
<reference evidence="1 2" key="1">
    <citation type="submission" date="2022-10" db="EMBL/GenBank/DDBJ databases">
        <title>Chitinophaga nivalis PC15 sp. nov., isolated from Pyeongchang county, South Korea.</title>
        <authorList>
            <person name="Trinh H.N."/>
        </authorList>
    </citation>
    <scope>NUCLEOTIDE SEQUENCE [LARGE SCALE GENOMIC DNA]</scope>
    <source>
        <strain evidence="1 2">PC14</strain>
    </source>
</reference>
<name>A0ABT3IHV9_9BACT</name>